<feature type="chain" id="PRO_5046617899" evidence="1">
    <location>
        <begin position="25"/>
        <end position="318"/>
    </location>
</feature>
<accession>A0ABR3F4Z3</accession>
<reference evidence="2 3" key="1">
    <citation type="submission" date="2024-02" db="EMBL/GenBank/DDBJ databases">
        <title>A draft genome for the cacao thread blight pathogen Marasmius crinis-equi.</title>
        <authorList>
            <person name="Cohen S.P."/>
            <person name="Baruah I.K."/>
            <person name="Amoako-Attah I."/>
            <person name="Bukari Y."/>
            <person name="Meinhardt L.W."/>
            <person name="Bailey B.A."/>
        </authorList>
    </citation>
    <scope>NUCLEOTIDE SEQUENCE [LARGE SCALE GENOMIC DNA]</scope>
    <source>
        <strain evidence="2 3">GH-76</strain>
    </source>
</reference>
<comment type="caution">
    <text evidence="2">The sequence shown here is derived from an EMBL/GenBank/DDBJ whole genome shotgun (WGS) entry which is preliminary data.</text>
</comment>
<dbReference type="Gene3D" id="2.170.15.10">
    <property type="entry name" value="Proaerolysin, chain A, domain 3"/>
    <property type="match status" value="1"/>
</dbReference>
<proteinExistence type="predicted"/>
<evidence type="ECO:0000313" key="3">
    <source>
        <dbReference type="Proteomes" id="UP001465976"/>
    </source>
</evidence>
<dbReference type="Proteomes" id="UP001465976">
    <property type="component" value="Unassembled WGS sequence"/>
</dbReference>
<protein>
    <submittedName>
        <fullName evidence="2">Uncharacterized protein</fullName>
    </submittedName>
</protein>
<keyword evidence="1" id="KW-0732">Signal</keyword>
<feature type="signal peptide" evidence="1">
    <location>
        <begin position="1"/>
        <end position="24"/>
    </location>
</feature>
<gene>
    <name evidence="2" type="ORF">V5O48_011816</name>
</gene>
<sequence>MRAQASLMTFVFLALNLLPSLNLALPVAVAPSNGNTATYLAHDETNNMIFAYSQDGNLIGSYPASSPLSAGNAAKKRDGAGTCSSVTIDELKRLPDYNLIEQYADNTFGKGSRNVVVNPSDFPDAPAEACVDGSVDFEYDGDPKCQTQTSESSGELVGTSGKVSIKTTQGFQSSASFTTTQSSKLATEARVSASAGFKGIAEVSAEFSVNTEFDNTNTKVTSSDTNNQNEISIEMDAPAGQKCTISNTVTSCTVQAKGNLNLKATGYVWFNYDDRQNGHFKWAAHIDDILNDAQRTSPMEITGNVKAETKSAFAGKCS</sequence>
<organism evidence="2 3">
    <name type="scientific">Marasmius crinis-equi</name>
    <dbReference type="NCBI Taxonomy" id="585013"/>
    <lineage>
        <taxon>Eukaryota</taxon>
        <taxon>Fungi</taxon>
        <taxon>Dikarya</taxon>
        <taxon>Basidiomycota</taxon>
        <taxon>Agaricomycotina</taxon>
        <taxon>Agaricomycetes</taxon>
        <taxon>Agaricomycetidae</taxon>
        <taxon>Agaricales</taxon>
        <taxon>Marasmiineae</taxon>
        <taxon>Marasmiaceae</taxon>
        <taxon>Marasmius</taxon>
    </lineage>
</organism>
<dbReference type="EMBL" id="JBAHYK010000984">
    <property type="protein sequence ID" value="KAL0570150.1"/>
    <property type="molecule type" value="Genomic_DNA"/>
</dbReference>
<evidence type="ECO:0000256" key="1">
    <source>
        <dbReference type="SAM" id="SignalP"/>
    </source>
</evidence>
<keyword evidence="3" id="KW-1185">Reference proteome</keyword>
<name>A0ABR3F4Z3_9AGAR</name>
<evidence type="ECO:0000313" key="2">
    <source>
        <dbReference type="EMBL" id="KAL0570150.1"/>
    </source>
</evidence>
<dbReference type="SUPFAM" id="SSF56973">
    <property type="entry name" value="Aerolisin/ETX pore-forming domain"/>
    <property type="match status" value="1"/>
</dbReference>